<accession>A0A1A9WX72</accession>
<dbReference type="SMART" id="SM00479">
    <property type="entry name" value="EXOIII"/>
    <property type="match status" value="1"/>
</dbReference>
<dbReference type="GO" id="GO:0008296">
    <property type="term" value="F:3'-5'-DNA exonuclease activity"/>
    <property type="evidence" value="ECO:0007669"/>
    <property type="project" value="TreeGrafter"/>
</dbReference>
<evidence type="ECO:0000259" key="8">
    <source>
        <dbReference type="SMART" id="SM00479"/>
    </source>
</evidence>
<dbReference type="InterPro" id="IPR013520">
    <property type="entry name" value="Ribonucl_H"/>
</dbReference>
<name>A0A1A9WX72_9MUSC</name>
<evidence type="ECO:0000313" key="9">
    <source>
        <dbReference type="EnsemblMetazoa" id="GBRI035712-PA"/>
    </source>
</evidence>
<keyword evidence="10" id="KW-1185">Reference proteome</keyword>
<dbReference type="PANTHER" id="PTHR13058">
    <property type="entry name" value="THREE PRIME REPAIR EXONUCLEASE 1, 2"/>
    <property type="match status" value="1"/>
</dbReference>
<keyword evidence="2" id="KW-0540">Nuclease</keyword>
<keyword evidence="6" id="KW-0460">Magnesium</keyword>
<evidence type="ECO:0000256" key="5">
    <source>
        <dbReference type="ARBA" id="ARBA00022839"/>
    </source>
</evidence>
<reference evidence="9" key="2">
    <citation type="submission" date="2020-05" db="UniProtKB">
        <authorList>
            <consortium name="EnsemblMetazoa"/>
        </authorList>
    </citation>
    <scope>IDENTIFICATION</scope>
    <source>
        <strain evidence="9">IAEA</strain>
    </source>
</reference>
<evidence type="ECO:0000256" key="2">
    <source>
        <dbReference type="ARBA" id="ARBA00022722"/>
    </source>
</evidence>
<evidence type="ECO:0000256" key="6">
    <source>
        <dbReference type="ARBA" id="ARBA00022842"/>
    </source>
</evidence>
<dbReference type="GO" id="GO:0005737">
    <property type="term" value="C:cytoplasm"/>
    <property type="evidence" value="ECO:0007669"/>
    <property type="project" value="TreeGrafter"/>
</dbReference>
<sequence>MTDKKGATISTFAVIDLETNGLPHLQFNKCSITELSIIAFSSNYVDKKAEQRTTQNENLSNLLRRKSIPELPRVLNKINLMVNPLDRIRDEVEKQTGLSNDALENERPFDKSTADLLISFLQRLEQPVCLVAHNGLGFDFRVLRYVFGKLDLTFPSSILCVDSWRAFQAIDNEIELNNNNNHKTKADCVDVSKDLKPEKDGEISPESISSESFFLEINDSVDWQKFNETTPHRPCKKNHKKLLVDGSDKETPLAKRSLFPRPNQASGFYKLGNIYKRIFQENFEDLHRAENDVIVLSKLILHYGSAFTEYANANAISFKEVKRLGDP</sequence>
<dbReference type="InterPro" id="IPR036397">
    <property type="entry name" value="RNaseH_sf"/>
</dbReference>
<dbReference type="AlphaFoldDB" id="A0A1A9WX72"/>
<dbReference type="GO" id="GO:0046872">
    <property type="term" value="F:metal ion binding"/>
    <property type="evidence" value="ECO:0007669"/>
    <property type="project" value="UniProtKB-KW"/>
</dbReference>
<dbReference type="Proteomes" id="UP000091820">
    <property type="component" value="Unassembled WGS sequence"/>
</dbReference>
<dbReference type="InterPro" id="IPR040393">
    <property type="entry name" value="TREX1/2"/>
</dbReference>
<evidence type="ECO:0000256" key="7">
    <source>
        <dbReference type="ARBA" id="ARBA00025769"/>
    </source>
</evidence>
<keyword evidence="5" id="KW-0269">Exonuclease</keyword>
<keyword evidence="3" id="KW-0479">Metal-binding</keyword>
<comment type="similarity">
    <text evidence="7">Belongs to the exonuclease superfamily. TREX family.</text>
</comment>
<dbReference type="PANTHER" id="PTHR13058:SF19">
    <property type="entry name" value="LD40940P"/>
    <property type="match status" value="1"/>
</dbReference>
<protein>
    <recommendedName>
        <fullName evidence="8">Exonuclease domain-containing protein</fullName>
    </recommendedName>
</protein>
<evidence type="ECO:0000313" key="10">
    <source>
        <dbReference type="Proteomes" id="UP000091820"/>
    </source>
</evidence>
<dbReference type="Gene3D" id="3.30.420.10">
    <property type="entry name" value="Ribonuclease H-like superfamily/Ribonuclease H"/>
    <property type="match status" value="1"/>
</dbReference>
<dbReference type="SUPFAM" id="SSF53098">
    <property type="entry name" value="Ribonuclease H-like"/>
    <property type="match status" value="1"/>
</dbReference>
<proteinExistence type="inferred from homology"/>
<evidence type="ECO:0000256" key="3">
    <source>
        <dbReference type="ARBA" id="ARBA00022723"/>
    </source>
</evidence>
<dbReference type="STRING" id="37001.A0A1A9WX72"/>
<keyword evidence="4" id="KW-0378">Hydrolase</keyword>
<dbReference type="EnsemblMetazoa" id="GBRI035712-RA">
    <property type="protein sequence ID" value="GBRI035712-PA"/>
    <property type="gene ID" value="GBRI035712"/>
</dbReference>
<comment type="cofactor">
    <cofactor evidence="1">
        <name>Mg(2+)</name>
        <dbReference type="ChEBI" id="CHEBI:18420"/>
    </cofactor>
</comment>
<dbReference type="VEuPathDB" id="VectorBase:GBRI035712"/>
<dbReference type="InterPro" id="IPR012337">
    <property type="entry name" value="RNaseH-like_sf"/>
</dbReference>
<organism evidence="9 10">
    <name type="scientific">Glossina brevipalpis</name>
    <dbReference type="NCBI Taxonomy" id="37001"/>
    <lineage>
        <taxon>Eukaryota</taxon>
        <taxon>Metazoa</taxon>
        <taxon>Ecdysozoa</taxon>
        <taxon>Arthropoda</taxon>
        <taxon>Hexapoda</taxon>
        <taxon>Insecta</taxon>
        <taxon>Pterygota</taxon>
        <taxon>Neoptera</taxon>
        <taxon>Endopterygota</taxon>
        <taxon>Diptera</taxon>
        <taxon>Brachycera</taxon>
        <taxon>Muscomorpha</taxon>
        <taxon>Hippoboscoidea</taxon>
        <taxon>Glossinidae</taxon>
        <taxon>Glossina</taxon>
    </lineage>
</organism>
<feature type="domain" description="Exonuclease" evidence="8">
    <location>
        <begin position="11"/>
        <end position="309"/>
    </location>
</feature>
<evidence type="ECO:0000256" key="4">
    <source>
        <dbReference type="ARBA" id="ARBA00022801"/>
    </source>
</evidence>
<reference evidence="10" key="1">
    <citation type="submission" date="2014-03" db="EMBL/GenBank/DDBJ databases">
        <authorList>
            <person name="Aksoy S."/>
            <person name="Warren W."/>
            <person name="Wilson R.K."/>
        </authorList>
    </citation>
    <scope>NUCLEOTIDE SEQUENCE [LARGE SCALE GENOMIC DNA]</scope>
    <source>
        <strain evidence="10">IAEA</strain>
    </source>
</reference>
<dbReference type="GO" id="GO:0003676">
    <property type="term" value="F:nucleic acid binding"/>
    <property type="evidence" value="ECO:0007669"/>
    <property type="project" value="InterPro"/>
</dbReference>
<evidence type="ECO:0000256" key="1">
    <source>
        <dbReference type="ARBA" id="ARBA00001946"/>
    </source>
</evidence>
<dbReference type="GO" id="GO:0006308">
    <property type="term" value="P:DNA catabolic process"/>
    <property type="evidence" value="ECO:0007669"/>
    <property type="project" value="TreeGrafter"/>
</dbReference>